<keyword evidence="4" id="KW-1185">Reference proteome</keyword>
<evidence type="ECO:0000313" key="4">
    <source>
        <dbReference type="Proteomes" id="UP000002051"/>
    </source>
</evidence>
<accession>G7JL39</accession>
<dbReference type="Proteomes" id="UP000002051">
    <property type="component" value="Chromosome 4"/>
</dbReference>
<reference evidence="2 4" key="1">
    <citation type="journal article" date="2011" name="Nature">
        <title>The Medicago genome provides insight into the evolution of rhizobial symbioses.</title>
        <authorList>
            <person name="Young N.D."/>
            <person name="Debelle F."/>
            <person name="Oldroyd G.E."/>
            <person name="Geurts R."/>
            <person name="Cannon S.B."/>
            <person name="Udvardi M.K."/>
            <person name="Benedito V.A."/>
            <person name="Mayer K.F."/>
            <person name="Gouzy J."/>
            <person name="Schoof H."/>
            <person name="Van de Peer Y."/>
            <person name="Proost S."/>
            <person name="Cook D.R."/>
            <person name="Meyers B.C."/>
            <person name="Spannagl M."/>
            <person name="Cheung F."/>
            <person name="De Mita S."/>
            <person name="Krishnakumar V."/>
            <person name="Gundlach H."/>
            <person name="Zhou S."/>
            <person name="Mudge J."/>
            <person name="Bharti A.K."/>
            <person name="Murray J.D."/>
            <person name="Naoumkina M.A."/>
            <person name="Rosen B."/>
            <person name="Silverstein K.A."/>
            <person name="Tang H."/>
            <person name="Rombauts S."/>
            <person name="Zhao P.X."/>
            <person name="Zhou P."/>
            <person name="Barbe V."/>
            <person name="Bardou P."/>
            <person name="Bechner M."/>
            <person name="Bellec A."/>
            <person name="Berger A."/>
            <person name="Berges H."/>
            <person name="Bidwell S."/>
            <person name="Bisseling T."/>
            <person name="Choisne N."/>
            <person name="Couloux A."/>
            <person name="Denny R."/>
            <person name="Deshpande S."/>
            <person name="Dai X."/>
            <person name="Doyle J.J."/>
            <person name="Dudez A.M."/>
            <person name="Farmer A.D."/>
            <person name="Fouteau S."/>
            <person name="Franken C."/>
            <person name="Gibelin C."/>
            <person name="Gish J."/>
            <person name="Goldstein S."/>
            <person name="Gonzalez A.J."/>
            <person name="Green P.J."/>
            <person name="Hallab A."/>
            <person name="Hartog M."/>
            <person name="Hua A."/>
            <person name="Humphray S.J."/>
            <person name="Jeong D.H."/>
            <person name="Jing Y."/>
            <person name="Jocker A."/>
            <person name="Kenton S.M."/>
            <person name="Kim D.J."/>
            <person name="Klee K."/>
            <person name="Lai H."/>
            <person name="Lang C."/>
            <person name="Lin S."/>
            <person name="Macmil S.L."/>
            <person name="Magdelenat G."/>
            <person name="Matthews L."/>
            <person name="McCorrison J."/>
            <person name="Monaghan E.L."/>
            <person name="Mun J.H."/>
            <person name="Najar F.Z."/>
            <person name="Nicholson C."/>
            <person name="Noirot C."/>
            <person name="O'Bleness M."/>
            <person name="Paule C.R."/>
            <person name="Poulain J."/>
            <person name="Prion F."/>
            <person name="Qin B."/>
            <person name="Qu C."/>
            <person name="Retzel E.F."/>
            <person name="Riddle C."/>
            <person name="Sallet E."/>
            <person name="Samain S."/>
            <person name="Samson N."/>
            <person name="Sanders I."/>
            <person name="Saurat O."/>
            <person name="Scarpelli C."/>
            <person name="Schiex T."/>
            <person name="Segurens B."/>
            <person name="Severin A.J."/>
            <person name="Sherrier D.J."/>
            <person name="Shi R."/>
            <person name="Sims S."/>
            <person name="Singer S.R."/>
            <person name="Sinharoy S."/>
            <person name="Sterck L."/>
            <person name="Viollet A."/>
            <person name="Wang B.B."/>
            <person name="Wang K."/>
            <person name="Wang M."/>
            <person name="Wang X."/>
            <person name="Warfsmann J."/>
            <person name="Weissenbach J."/>
            <person name="White D.D."/>
            <person name="White J.D."/>
            <person name="Wiley G.B."/>
            <person name="Wincker P."/>
            <person name="Xing Y."/>
            <person name="Yang L."/>
            <person name="Yao Z."/>
            <person name="Ying F."/>
            <person name="Zhai J."/>
            <person name="Zhou L."/>
            <person name="Zuber A."/>
            <person name="Denarie J."/>
            <person name="Dixon R.A."/>
            <person name="May G.D."/>
            <person name="Schwartz D.C."/>
            <person name="Rogers J."/>
            <person name="Quetier F."/>
            <person name="Town C.D."/>
            <person name="Roe B.A."/>
        </authorList>
    </citation>
    <scope>NUCLEOTIDE SEQUENCE [LARGE SCALE GENOMIC DNA]</scope>
    <source>
        <strain evidence="2">A17</strain>
        <strain evidence="3 4">cv. Jemalong A17</strain>
    </source>
</reference>
<feature type="region of interest" description="Disordered" evidence="1">
    <location>
        <begin position="34"/>
        <end position="60"/>
    </location>
</feature>
<evidence type="ECO:0000256" key="1">
    <source>
        <dbReference type="SAM" id="MobiDB-lite"/>
    </source>
</evidence>
<dbReference type="KEGG" id="mtr:11446436"/>
<sequence length="280" mass="31863">MGDLQIQQESMLIPHKQKQSMIIPTSSMLHHHTHNNTVKRRSPSSSSYHQPSSKKHSFDASNLTRNGFSAITLPFSLRGNALSRCVSDPCTFPDQSMPVKGPSTALQPLPPISRCISEVIDPTEVKEAVARYLNCAEKTTPESDSMRLKRMKDRLKEMKKVWDEVMEVGEENEKEQEEEEPSPDAEDKKDEKEQEQEEEPSPDAEDEKDEKEQEQEEEPSLDSFVSEDEKVISQDELGNDYEEAVSVEWVDKCLSLTFKCPCGKGYEVLICANNCYYKLV</sequence>
<protein>
    <submittedName>
        <fullName evidence="2 3">Uncharacterized protein</fullName>
    </submittedName>
</protein>
<dbReference type="HOGENOM" id="CLU_088734_0_0_1"/>
<dbReference type="PaxDb" id="3880-AES89314"/>
<feature type="compositionally biased region" description="Acidic residues" evidence="1">
    <location>
        <begin position="193"/>
        <end position="220"/>
    </location>
</feature>
<dbReference type="EnsemblPlants" id="AES89314">
    <property type="protein sequence ID" value="AES89314"/>
    <property type="gene ID" value="MTR_4g072430"/>
</dbReference>
<dbReference type="EMBL" id="CM001220">
    <property type="protein sequence ID" value="AES89314.1"/>
    <property type="molecule type" value="Genomic_DNA"/>
</dbReference>
<evidence type="ECO:0000313" key="3">
    <source>
        <dbReference type="EnsemblPlants" id="AES89314"/>
    </source>
</evidence>
<reference evidence="3" key="3">
    <citation type="submission" date="2015-04" db="UniProtKB">
        <authorList>
            <consortium name="EnsemblPlants"/>
        </authorList>
    </citation>
    <scope>IDENTIFICATION</scope>
    <source>
        <strain evidence="3">cv. Jemalong A17</strain>
    </source>
</reference>
<proteinExistence type="predicted"/>
<dbReference type="OrthoDB" id="1289445at2759"/>
<organism evidence="2 4">
    <name type="scientific">Medicago truncatula</name>
    <name type="common">Barrel medic</name>
    <name type="synonym">Medicago tribuloides</name>
    <dbReference type="NCBI Taxonomy" id="3880"/>
    <lineage>
        <taxon>Eukaryota</taxon>
        <taxon>Viridiplantae</taxon>
        <taxon>Streptophyta</taxon>
        <taxon>Embryophyta</taxon>
        <taxon>Tracheophyta</taxon>
        <taxon>Spermatophyta</taxon>
        <taxon>Magnoliopsida</taxon>
        <taxon>eudicotyledons</taxon>
        <taxon>Gunneridae</taxon>
        <taxon>Pentapetalae</taxon>
        <taxon>rosids</taxon>
        <taxon>fabids</taxon>
        <taxon>Fabales</taxon>
        <taxon>Fabaceae</taxon>
        <taxon>Papilionoideae</taxon>
        <taxon>50 kb inversion clade</taxon>
        <taxon>NPAAA clade</taxon>
        <taxon>Hologalegina</taxon>
        <taxon>IRL clade</taxon>
        <taxon>Trifolieae</taxon>
        <taxon>Medicago</taxon>
    </lineage>
</organism>
<gene>
    <name evidence="3" type="primary">11446436</name>
    <name evidence="2" type="ordered locus">MTR_4g072430</name>
</gene>
<name>G7JL39_MEDTR</name>
<evidence type="ECO:0000313" key="2">
    <source>
        <dbReference type="EMBL" id="AES89314.1"/>
    </source>
</evidence>
<feature type="region of interest" description="Disordered" evidence="1">
    <location>
        <begin position="167"/>
        <end position="237"/>
    </location>
</feature>
<reference evidence="2 4" key="2">
    <citation type="journal article" date="2014" name="BMC Genomics">
        <title>An improved genome release (version Mt4.0) for the model legume Medicago truncatula.</title>
        <authorList>
            <person name="Tang H."/>
            <person name="Krishnakumar V."/>
            <person name="Bidwell S."/>
            <person name="Rosen B."/>
            <person name="Chan A."/>
            <person name="Zhou S."/>
            <person name="Gentzbittel L."/>
            <person name="Childs K.L."/>
            <person name="Yandell M."/>
            <person name="Gundlach H."/>
            <person name="Mayer K.F."/>
            <person name="Schwartz D.C."/>
            <person name="Town C.D."/>
        </authorList>
    </citation>
    <scope>GENOME REANNOTATION</scope>
    <source>
        <strain evidence="3 4">cv. Jemalong A17</strain>
    </source>
</reference>
<feature type="compositionally biased region" description="Acidic residues" evidence="1">
    <location>
        <begin position="167"/>
        <end position="184"/>
    </location>
</feature>
<dbReference type="AlphaFoldDB" id="G7JL39"/>